<evidence type="ECO:0000256" key="2">
    <source>
        <dbReference type="ARBA" id="ARBA00022475"/>
    </source>
</evidence>
<dbReference type="OrthoDB" id="9808633at2"/>
<keyword evidence="2" id="KW-1003">Cell membrane</keyword>
<comment type="subcellular location">
    <subcellularLocation>
        <location evidence="1">Cell inner membrane</location>
    </subcellularLocation>
</comment>
<dbReference type="Pfam" id="PF03279">
    <property type="entry name" value="Lip_A_acyltrans"/>
    <property type="match status" value="1"/>
</dbReference>
<dbReference type="PANTHER" id="PTHR30606">
    <property type="entry name" value="LIPID A BIOSYNTHESIS LAUROYL ACYLTRANSFERASE"/>
    <property type="match status" value="1"/>
</dbReference>
<evidence type="ECO:0000313" key="8">
    <source>
        <dbReference type="EMBL" id="CCO23421.1"/>
    </source>
</evidence>
<evidence type="ECO:0000256" key="1">
    <source>
        <dbReference type="ARBA" id="ARBA00004533"/>
    </source>
</evidence>
<evidence type="ECO:0000256" key="4">
    <source>
        <dbReference type="ARBA" id="ARBA00022679"/>
    </source>
</evidence>
<dbReference type="HOGENOM" id="CLU_049421_2_0_7"/>
<dbReference type="RefSeq" id="WP_015336025.1">
    <property type="nucleotide sequence ID" value="NC_020055.1"/>
</dbReference>
<evidence type="ECO:0000256" key="3">
    <source>
        <dbReference type="ARBA" id="ARBA00022519"/>
    </source>
</evidence>
<reference evidence="8 9" key="1">
    <citation type="submission" date="2012-10" db="EMBL/GenBank/DDBJ databases">
        <authorList>
            <person name="Genoscope - CEA"/>
        </authorList>
    </citation>
    <scope>NUCLEOTIDE SEQUENCE [LARGE SCALE GENOMIC DNA]</scope>
    <source>
        <strain evidence="9">AM13 / DSM 14728</strain>
    </source>
</reference>
<keyword evidence="7" id="KW-1133">Transmembrane helix</keyword>
<keyword evidence="6 8" id="KW-0012">Acyltransferase</keyword>
<dbReference type="GO" id="GO:0009247">
    <property type="term" value="P:glycolipid biosynthetic process"/>
    <property type="evidence" value="ECO:0007669"/>
    <property type="project" value="UniProtKB-ARBA"/>
</dbReference>
<keyword evidence="7" id="KW-0812">Transmembrane</keyword>
<keyword evidence="4 8" id="KW-0808">Transferase</keyword>
<keyword evidence="3" id="KW-0997">Cell inner membrane</keyword>
<protein>
    <submittedName>
        <fullName evidence="8">Acyltransferase</fullName>
    </submittedName>
</protein>
<accession>L0RD12</accession>
<dbReference type="eggNOG" id="COG4261">
    <property type="taxonomic scope" value="Bacteria"/>
</dbReference>
<dbReference type="InterPro" id="IPR004960">
    <property type="entry name" value="LipA_acyltrans"/>
</dbReference>
<organism evidence="8 9">
    <name type="scientific">Maridesulfovibrio hydrothermalis AM13 = DSM 14728</name>
    <dbReference type="NCBI Taxonomy" id="1121451"/>
    <lineage>
        <taxon>Bacteria</taxon>
        <taxon>Pseudomonadati</taxon>
        <taxon>Thermodesulfobacteriota</taxon>
        <taxon>Desulfovibrionia</taxon>
        <taxon>Desulfovibrionales</taxon>
        <taxon>Desulfovibrionaceae</taxon>
        <taxon>Maridesulfovibrio</taxon>
    </lineage>
</organism>
<gene>
    <name evidence="8" type="ORF">DESAM_21140</name>
</gene>
<dbReference type="KEGG" id="dhy:DESAM_21140"/>
<evidence type="ECO:0000256" key="6">
    <source>
        <dbReference type="ARBA" id="ARBA00023315"/>
    </source>
</evidence>
<evidence type="ECO:0000313" key="9">
    <source>
        <dbReference type="Proteomes" id="UP000010808"/>
    </source>
</evidence>
<sequence>MKNASQSENKIWTSKSLAPVCFHNFFYNVIRFTGRQAAYILLFFVVSFYCLLPGIRRRGMHYISRRFEKQNMVRRFIHIFRMYWNFGQMLVDRSVLRILGKFEATGAAEHKKKLQELYAEHGKLILLTGHAGCWQMGISYLNFLDAPKAVVMLTDNNDVDKHSFKLRPCGADGSEGTGSEEEEITIINPATALGGSLEMLSALRNKSVLCINADRTFGSKKHTVEVDFLGGTIRLPISGYKIAATTNTPVAIVFSARTGAGKGEFWISDVLYIPENTGKSGVRGAEAFKPFAQKYAHELEKYCKDHPYQFYNFFNMWQ</sequence>
<dbReference type="Proteomes" id="UP000010808">
    <property type="component" value="Chromosome"/>
</dbReference>
<dbReference type="CDD" id="cd07984">
    <property type="entry name" value="LPLAT_LABLAT-like"/>
    <property type="match status" value="1"/>
</dbReference>
<name>L0RD12_9BACT</name>
<keyword evidence="5 7" id="KW-0472">Membrane</keyword>
<dbReference type="GO" id="GO:0016746">
    <property type="term" value="F:acyltransferase activity"/>
    <property type="evidence" value="ECO:0007669"/>
    <property type="project" value="UniProtKB-KW"/>
</dbReference>
<dbReference type="EMBL" id="FO203522">
    <property type="protein sequence ID" value="CCO23421.1"/>
    <property type="molecule type" value="Genomic_DNA"/>
</dbReference>
<dbReference type="AlphaFoldDB" id="L0RD12"/>
<keyword evidence="9" id="KW-1185">Reference proteome</keyword>
<feature type="transmembrane region" description="Helical" evidence="7">
    <location>
        <begin position="36"/>
        <end position="55"/>
    </location>
</feature>
<evidence type="ECO:0000256" key="7">
    <source>
        <dbReference type="SAM" id="Phobius"/>
    </source>
</evidence>
<dbReference type="GO" id="GO:0005886">
    <property type="term" value="C:plasma membrane"/>
    <property type="evidence" value="ECO:0007669"/>
    <property type="project" value="UniProtKB-SubCell"/>
</dbReference>
<dbReference type="PANTHER" id="PTHR30606:SF10">
    <property type="entry name" value="PHOSPHATIDYLINOSITOL MANNOSIDE ACYLTRANSFERASE"/>
    <property type="match status" value="1"/>
</dbReference>
<evidence type="ECO:0000256" key="5">
    <source>
        <dbReference type="ARBA" id="ARBA00023136"/>
    </source>
</evidence>
<proteinExistence type="predicted"/>
<dbReference type="STRING" id="1121451.DESAM_21140"/>
<dbReference type="PATRIC" id="fig|1121451.3.peg.1393"/>